<dbReference type="Gene3D" id="1.10.720.30">
    <property type="entry name" value="SAP domain"/>
    <property type="match status" value="1"/>
</dbReference>
<proteinExistence type="predicted"/>
<feature type="region of interest" description="Disordered" evidence="7">
    <location>
        <begin position="569"/>
        <end position="658"/>
    </location>
</feature>
<evidence type="ECO:0000259" key="8">
    <source>
        <dbReference type="PROSITE" id="PS50800"/>
    </source>
</evidence>
<feature type="compositionally biased region" description="Basic residues" evidence="7">
    <location>
        <begin position="296"/>
        <end position="322"/>
    </location>
</feature>
<dbReference type="GO" id="GO:0005634">
    <property type="term" value="C:nucleus"/>
    <property type="evidence" value="ECO:0007669"/>
    <property type="project" value="TreeGrafter"/>
</dbReference>
<feature type="compositionally biased region" description="Basic and acidic residues" evidence="7">
    <location>
        <begin position="203"/>
        <end position="212"/>
    </location>
</feature>
<dbReference type="SMART" id="SM00513">
    <property type="entry name" value="SAP"/>
    <property type="match status" value="1"/>
</dbReference>
<dbReference type="InterPro" id="IPR025954">
    <property type="entry name" value="DBC1/CARP1_inactive_NUDIX"/>
</dbReference>
<evidence type="ECO:0000313" key="9">
    <source>
        <dbReference type="EMBL" id="CDW23291.1"/>
    </source>
</evidence>
<feature type="region of interest" description="Disordered" evidence="7">
    <location>
        <begin position="99"/>
        <end position="125"/>
    </location>
</feature>
<feature type="compositionally biased region" description="Basic and acidic residues" evidence="7">
    <location>
        <begin position="606"/>
        <end position="620"/>
    </location>
</feature>
<dbReference type="OrthoDB" id="21006at2759"/>
<dbReference type="EMBL" id="HACA01005930">
    <property type="protein sequence ID" value="CDW23291.1"/>
    <property type="molecule type" value="Transcribed_RNA"/>
</dbReference>
<dbReference type="InterPro" id="IPR036361">
    <property type="entry name" value="SAP_dom_sf"/>
</dbReference>
<dbReference type="InterPro" id="IPR025223">
    <property type="entry name" value="S1-like_RNA-bd_dom"/>
</dbReference>
<dbReference type="PROSITE" id="PS50800">
    <property type="entry name" value="SAP"/>
    <property type="match status" value="1"/>
</dbReference>
<dbReference type="InterPro" id="IPR025224">
    <property type="entry name" value="CCAR1/CCAR2"/>
</dbReference>
<dbReference type="Pfam" id="PF14444">
    <property type="entry name" value="S1-like"/>
    <property type="match status" value="1"/>
</dbReference>
<feature type="compositionally biased region" description="Basic and acidic residues" evidence="7">
    <location>
        <begin position="569"/>
        <end position="589"/>
    </location>
</feature>
<feature type="region of interest" description="Disordered" evidence="7">
    <location>
        <begin position="689"/>
        <end position="742"/>
    </location>
</feature>
<evidence type="ECO:0000256" key="7">
    <source>
        <dbReference type="SAM" id="MobiDB-lite"/>
    </source>
</evidence>
<evidence type="ECO:0000256" key="4">
    <source>
        <dbReference type="ARBA" id="ARBA00023054"/>
    </source>
</evidence>
<keyword evidence="3" id="KW-0597">Phosphoprotein</keyword>
<feature type="region of interest" description="Disordered" evidence="7">
    <location>
        <begin position="147"/>
        <end position="167"/>
    </location>
</feature>
<dbReference type="AlphaFoldDB" id="A0A0K2TCV0"/>
<name>A0A0K2TCV0_LEPSM</name>
<dbReference type="PANTHER" id="PTHR14304">
    <property type="entry name" value="CELL DIVISION CYCLE AND APOPTOSIS REGULATOR PROTEIN"/>
    <property type="match status" value="1"/>
</dbReference>
<dbReference type="Pfam" id="PF02037">
    <property type="entry name" value="SAP"/>
    <property type="match status" value="1"/>
</dbReference>
<evidence type="ECO:0000256" key="6">
    <source>
        <dbReference type="ARBA" id="ARBA00023306"/>
    </source>
</evidence>
<reference evidence="9" key="1">
    <citation type="submission" date="2014-05" db="EMBL/GenBank/DDBJ databases">
        <authorList>
            <person name="Chronopoulou M."/>
        </authorList>
    </citation>
    <scope>NUCLEOTIDE SEQUENCE</scope>
    <source>
        <tissue evidence="9">Whole organism</tissue>
    </source>
</reference>
<dbReference type="SUPFAM" id="SSF68906">
    <property type="entry name" value="SAP domain"/>
    <property type="match status" value="1"/>
</dbReference>
<keyword evidence="2" id="KW-0963">Cytoplasm</keyword>
<feature type="compositionally biased region" description="Basic and acidic residues" evidence="7">
    <location>
        <begin position="256"/>
        <end position="289"/>
    </location>
</feature>
<dbReference type="SUPFAM" id="SSF47473">
    <property type="entry name" value="EF-hand"/>
    <property type="match status" value="1"/>
</dbReference>
<protein>
    <submittedName>
        <fullName evidence="9">Cell division cycle and apoptosis regulator protein 1like [Bombus terrestris]</fullName>
    </submittedName>
</protein>
<evidence type="ECO:0000256" key="5">
    <source>
        <dbReference type="ARBA" id="ARBA00023159"/>
    </source>
</evidence>
<evidence type="ECO:0000256" key="2">
    <source>
        <dbReference type="ARBA" id="ARBA00022490"/>
    </source>
</evidence>
<dbReference type="InterPro" id="IPR011992">
    <property type="entry name" value="EF-hand-dom_pair"/>
</dbReference>
<dbReference type="Pfam" id="PF14443">
    <property type="entry name" value="DBC1"/>
    <property type="match status" value="1"/>
</dbReference>
<feature type="region of interest" description="Disordered" evidence="7">
    <location>
        <begin position="842"/>
        <end position="873"/>
    </location>
</feature>
<feature type="domain" description="SAP" evidence="8">
    <location>
        <begin position="656"/>
        <end position="690"/>
    </location>
</feature>
<dbReference type="GO" id="GO:0005737">
    <property type="term" value="C:cytoplasm"/>
    <property type="evidence" value="ECO:0007669"/>
    <property type="project" value="UniProtKB-SubCell"/>
</dbReference>
<feature type="region of interest" description="Disordered" evidence="7">
    <location>
        <begin position="186"/>
        <end position="324"/>
    </location>
</feature>
<dbReference type="GO" id="GO:0051301">
    <property type="term" value="P:cell division"/>
    <property type="evidence" value="ECO:0007669"/>
    <property type="project" value="UniProtKB-KW"/>
</dbReference>
<feature type="compositionally biased region" description="Polar residues" evidence="7">
    <location>
        <begin position="233"/>
        <end position="255"/>
    </location>
</feature>
<feature type="compositionally biased region" description="Basic and acidic residues" evidence="7">
    <location>
        <begin position="689"/>
        <end position="729"/>
    </location>
</feature>
<keyword evidence="6" id="KW-0131">Cell cycle</keyword>
<dbReference type="InterPro" id="IPR003034">
    <property type="entry name" value="SAP_dom"/>
</dbReference>
<dbReference type="SMART" id="SM01122">
    <property type="entry name" value="DBC1"/>
    <property type="match status" value="1"/>
</dbReference>
<evidence type="ECO:0000256" key="1">
    <source>
        <dbReference type="ARBA" id="ARBA00004496"/>
    </source>
</evidence>
<dbReference type="Pfam" id="PF19256">
    <property type="entry name" value="LAIKA"/>
    <property type="match status" value="1"/>
</dbReference>
<organism evidence="9">
    <name type="scientific">Lepeophtheirus salmonis</name>
    <name type="common">Salmon louse</name>
    <name type="synonym">Caligus salmonis</name>
    <dbReference type="NCBI Taxonomy" id="72036"/>
    <lineage>
        <taxon>Eukaryota</taxon>
        <taxon>Metazoa</taxon>
        <taxon>Ecdysozoa</taxon>
        <taxon>Arthropoda</taxon>
        <taxon>Crustacea</taxon>
        <taxon>Multicrustacea</taxon>
        <taxon>Hexanauplia</taxon>
        <taxon>Copepoda</taxon>
        <taxon>Siphonostomatoida</taxon>
        <taxon>Caligidae</taxon>
        <taxon>Lepeophtheirus</taxon>
    </lineage>
</organism>
<evidence type="ECO:0000256" key="3">
    <source>
        <dbReference type="ARBA" id="ARBA00022553"/>
    </source>
</evidence>
<dbReference type="InterPro" id="IPR045353">
    <property type="entry name" value="LAIKA"/>
</dbReference>
<feature type="compositionally biased region" description="Basic and acidic residues" evidence="7">
    <location>
        <begin position="649"/>
        <end position="658"/>
    </location>
</feature>
<feature type="compositionally biased region" description="Basic and acidic residues" evidence="7">
    <location>
        <begin position="860"/>
        <end position="873"/>
    </location>
</feature>
<keyword evidence="5" id="KW-0010">Activator</keyword>
<accession>A0A0K2TCV0</accession>
<dbReference type="PANTHER" id="PTHR14304:SF11">
    <property type="entry name" value="SAP DOMAIN-CONTAINING PROTEIN"/>
    <property type="match status" value="1"/>
</dbReference>
<feature type="compositionally biased region" description="Low complexity" evidence="7">
    <location>
        <begin position="99"/>
        <end position="116"/>
    </location>
</feature>
<keyword evidence="4" id="KW-0175">Coiled coil</keyword>
<dbReference type="GO" id="GO:0006355">
    <property type="term" value="P:regulation of DNA-templated transcription"/>
    <property type="evidence" value="ECO:0007669"/>
    <property type="project" value="InterPro"/>
</dbReference>
<feature type="compositionally biased region" description="Polar residues" evidence="7">
    <location>
        <begin position="186"/>
        <end position="202"/>
    </location>
</feature>
<comment type="subcellular location">
    <subcellularLocation>
        <location evidence="1">Cytoplasm</location>
    </subcellularLocation>
</comment>
<keyword evidence="9" id="KW-0132">Cell division</keyword>
<sequence length="1037" mass="116202">MAQFSGGGNKQNGPWGRPLDMQPLVAFSNQGVYQQLPPGLAAMGAAVSGGGPTPGSGAAPSASLGMHSQVSATYPRALGPAFGNQQMIQQQAAAAAVASLQQQHQQQQQQHGQANQHPPPPDRVLVEANYNANMPFKWNASRIQVMPNNQRSSGGSNGGGVNPTATPNTIAFTSAAIGSINQVSQSQLKGNPSLQQMNQQNKRNSDYIDRSGRSNSHNNSSTLLGDQRMMHNRVNNSPIRGNNSRNLNISGSIEKTCNDHSRDRRGRNEERSRFMDRDIDRNRDKDRGRSPVPSSSRKRSRSPRRTRSRSRTRSPPRRRVRTAPRYNVFVPKISLHFPQSSIIELKKRYGNMYVPSDFFASDHSWMNSFPMDQPLNIHSPAVFHVFNKDVVEPPVVSDAVYDPPDADHTYNVKVMLMASLAPEEFYEKTCLLADNGSRETLIHPTRAIQFLVGLRGKNETMAIGGPWSPSLDGPNPEKDPSVLIKTAIRACRSLTGIDLSQCTHWHRFLEIHYRRLESSSRPARTETTVMFLPDVSSVMPTRIEYEELQALYADTLKAKINPEFKKKLEVHPDNEDKQMESKGEIKTVEKLSTNNDSVHEAEEEPEISKVEHEERTDKSVDNVSNTNNSEEKTAEDEEQIPTISTEEPSSWKDLDPKTMKVNDLRSELNARGLSTKGLKSQLVGRLTKELKQEQEKDDNDSTEKVSHSEILEKPEELSEKEDTPGKDEPEVMEVEQPSVSQPPVIKKREPIKLDEKQKSVLTNAYKLLNNRCIPVHPHPKAKSGKFDCTVMSLSVLLDYRTEDNKEGTFEVSLFAELFNEMLMRDAAFKIYKVIMRAANKKQGSKTEAKDQSSPDASASESKESTGEETPKKKNLDKESLAAFSYFDLGHCGYLDIKDVEDIFYILNINISRSQIKKLISKVSTSKDQIYYRGLLDKLEGEVFSESDEDKEKNLALGFRAFIPSRLLDDTIESQEEGVCVYKGKVVDIGKLLSQLSRSEKSRLETESSLNNVTKSYDELKHASEKFNSIKERLNVSN</sequence>